<keyword evidence="3" id="KW-1185">Reference proteome</keyword>
<dbReference type="EMBL" id="SMKU01000043">
    <property type="protein sequence ID" value="TDD91731.1"/>
    <property type="molecule type" value="Genomic_DNA"/>
</dbReference>
<dbReference type="AlphaFoldDB" id="A0A4R5BX42"/>
<feature type="region of interest" description="Disordered" evidence="1">
    <location>
        <begin position="67"/>
        <end position="102"/>
    </location>
</feature>
<evidence type="ECO:0000256" key="1">
    <source>
        <dbReference type="SAM" id="MobiDB-lite"/>
    </source>
</evidence>
<gene>
    <name evidence="2" type="ORF">E1298_11730</name>
</gene>
<accession>A0A4R5BX42</accession>
<name>A0A4R5BX42_9ACTN</name>
<dbReference type="RefSeq" id="WP_131892258.1">
    <property type="nucleotide sequence ID" value="NZ_SMKU01000043.1"/>
</dbReference>
<comment type="caution">
    <text evidence="2">The sequence shown here is derived from an EMBL/GenBank/DDBJ whole genome shotgun (WGS) entry which is preliminary data.</text>
</comment>
<reference evidence="2 3" key="1">
    <citation type="submission" date="2019-03" db="EMBL/GenBank/DDBJ databases">
        <title>Draft genome sequences of novel Actinobacteria.</title>
        <authorList>
            <person name="Sahin N."/>
            <person name="Ay H."/>
            <person name="Saygin H."/>
        </authorList>
    </citation>
    <scope>NUCLEOTIDE SEQUENCE [LARGE SCALE GENOMIC DNA]</scope>
    <source>
        <strain evidence="2 3">H3C3</strain>
    </source>
</reference>
<organism evidence="2 3">
    <name type="scientific">Actinomadura rubrisoli</name>
    <dbReference type="NCBI Taxonomy" id="2530368"/>
    <lineage>
        <taxon>Bacteria</taxon>
        <taxon>Bacillati</taxon>
        <taxon>Actinomycetota</taxon>
        <taxon>Actinomycetes</taxon>
        <taxon>Streptosporangiales</taxon>
        <taxon>Thermomonosporaceae</taxon>
        <taxon>Actinomadura</taxon>
    </lineage>
</organism>
<dbReference type="Proteomes" id="UP000294513">
    <property type="component" value="Unassembled WGS sequence"/>
</dbReference>
<protein>
    <submittedName>
        <fullName evidence="2">Uncharacterized protein</fullName>
    </submittedName>
</protein>
<proteinExistence type="predicted"/>
<evidence type="ECO:0000313" key="3">
    <source>
        <dbReference type="Proteomes" id="UP000294513"/>
    </source>
</evidence>
<evidence type="ECO:0000313" key="2">
    <source>
        <dbReference type="EMBL" id="TDD91731.1"/>
    </source>
</evidence>
<sequence>MTDVVYVELRNSSVYIEDEAELHKHELASNDLYNRPPSLDVKPTSVGDREAFIDGIEYRFPLQERSADHVSAARGMSADGPSRRRPHMPAQVLTHDISEQRR</sequence>